<comment type="caution">
    <text evidence="1">The sequence shown here is derived from an EMBL/GenBank/DDBJ whole genome shotgun (WGS) entry which is preliminary data.</text>
</comment>
<dbReference type="NCBIfam" id="NF038153">
    <property type="entry name" value="lant_leader_L1a"/>
    <property type="match status" value="1"/>
</dbReference>
<proteinExistence type="predicted"/>
<gene>
    <name evidence="1" type="ORF">CLV59_107187</name>
</gene>
<dbReference type="InterPro" id="IPR058238">
    <property type="entry name" value="Lant_leader_dom"/>
</dbReference>
<evidence type="ECO:0008006" key="3">
    <source>
        <dbReference type="Google" id="ProtNLM"/>
    </source>
</evidence>
<organism evidence="1 2">
    <name type="scientific">Chitinophaga dinghuensis</name>
    <dbReference type="NCBI Taxonomy" id="1539050"/>
    <lineage>
        <taxon>Bacteria</taxon>
        <taxon>Pseudomonadati</taxon>
        <taxon>Bacteroidota</taxon>
        <taxon>Chitinophagia</taxon>
        <taxon>Chitinophagales</taxon>
        <taxon>Chitinophagaceae</taxon>
        <taxon>Chitinophaga</taxon>
    </lineage>
</organism>
<keyword evidence="2" id="KW-1185">Reference proteome</keyword>
<dbReference type="AlphaFoldDB" id="A0A327VTN0"/>
<dbReference type="Proteomes" id="UP000249819">
    <property type="component" value="Unassembled WGS sequence"/>
</dbReference>
<reference evidence="1 2" key="1">
    <citation type="submission" date="2018-06" db="EMBL/GenBank/DDBJ databases">
        <title>Genomic Encyclopedia of Archaeal and Bacterial Type Strains, Phase II (KMG-II): from individual species to whole genera.</title>
        <authorList>
            <person name="Goeker M."/>
        </authorList>
    </citation>
    <scope>NUCLEOTIDE SEQUENCE [LARGE SCALE GENOMIC DNA]</scope>
    <source>
        <strain evidence="1 2">DSM 29821</strain>
    </source>
</reference>
<name>A0A327VTN0_9BACT</name>
<accession>A0A327VTN0</accession>
<evidence type="ECO:0000313" key="1">
    <source>
        <dbReference type="EMBL" id="RAJ77420.1"/>
    </source>
</evidence>
<sequence>MKKKKVSLEKKLTLKKEAVASLNAMQQSAIAGGAAFYTKQFTCTVTYQDTCQTIPPGEFDCVIC</sequence>
<protein>
    <recommendedName>
        <fullName evidence="3">Natural product</fullName>
    </recommendedName>
</protein>
<dbReference type="OrthoDB" id="679924at2"/>
<dbReference type="EMBL" id="QLMA01000007">
    <property type="protein sequence ID" value="RAJ77420.1"/>
    <property type="molecule type" value="Genomic_DNA"/>
</dbReference>
<dbReference type="RefSeq" id="WP_111594013.1">
    <property type="nucleotide sequence ID" value="NZ_QLMA01000007.1"/>
</dbReference>
<evidence type="ECO:0000313" key="2">
    <source>
        <dbReference type="Proteomes" id="UP000249819"/>
    </source>
</evidence>